<dbReference type="SUPFAM" id="SSF49899">
    <property type="entry name" value="Concanavalin A-like lectins/glucanases"/>
    <property type="match status" value="2"/>
</dbReference>
<evidence type="ECO:0000313" key="3">
    <source>
        <dbReference type="Proteomes" id="UP000311008"/>
    </source>
</evidence>
<feature type="domain" description="DUF6701" evidence="1">
    <location>
        <begin position="484"/>
        <end position="1069"/>
    </location>
</feature>
<proteinExistence type="predicted"/>
<dbReference type="EMBL" id="CP040946">
    <property type="protein sequence ID" value="QDC44383.1"/>
    <property type="molecule type" value="Genomic_DNA"/>
</dbReference>
<dbReference type="InterPro" id="IPR013320">
    <property type="entry name" value="ConA-like_dom_sf"/>
</dbReference>
<dbReference type="Pfam" id="PF20419">
    <property type="entry name" value="DUF6701"/>
    <property type="match status" value="1"/>
</dbReference>
<dbReference type="OrthoDB" id="9790247at2"/>
<evidence type="ECO:0000259" key="1">
    <source>
        <dbReference type="Pfam" id="PF20419"/>
    </source>
</evidence>
<name>A0A5B8CSY1_9PROT</name>
<organism evidence="2 3">
    <name type="scientific">Methylophilus medardicus</name>
    <dbReference type="NCBI Taxonomy" id="2588534"/>
    <lineage>
        <taxon>Bacteria</taxon>
        <taxon>Pseudomonadati</taxon>
        <taxon>Pseudomonadota</taxon>
        <taxon>Betaproteobacteria</taxon>
        <taxon>Nitrosomonadales</taxon>
        <taxon>Methylophilaceae</taxon>
        <taxon>Methylophilus</taxon>
    </lineage>
</organism>
<evidence type="ECO:0000313" key="2">
    <source>
        <dbReference type="EMBL" id="QDC44383.1"/>
    </source>
</evidence>
<dbReference type="KEGG" id="mmec:FIU01_07495"/>
<reference evidence="3" key="1">
    <citation type="journal article" date="2019" name="ISME J.">
        <title>Evolution in action: habitat transition from sediment to the pelagial leads to genome streamlining in Methylophilaceae.</title>
        <authorList>
            <person name="Salcher M."/>
            <person name="Schaefle D."/>
            <person name="Kaspar M."/>
            <person name="Neuenschwander S.M."/>
            <person name="Ghai R."/>
        </authorList>
    </citation>
    <scope>NUCLEOTIDE SEQUENCE [LARGE SCALE GENOMIC DNA]</scope>
    <source>
        <strain evidence="3">MMS-M-51</strain>
    </source>
</reference>
<accession>A0A5B8CSY1</accession>
<dbReference type="Gene3D" id="2.60.120.200">
    <property type="match status" value="2"/>
</dbReference>
<gene>
    <name evidence="2" type="ORF">FIU01_07495</name>
</gene>
<dbReference type="InterPro" id="IPR046524">
    <property type="entry name" value="DUF6701"/>
</dbReference>
<dbReference type="RefSeq" id="WP_140003714.1">
    <property type="nucleotide sequence ID" value="NZ_CP040946.1"/>
</dbReference>
<dbReference type="AlphaFoldDB" id="A0A5B8CSY1"/>
<protein>
    <recommendedName>
        <fullName evidence="1">DUF6701 domain-containing protein</fullName>
    </recommendedName>
</protein>
<sequence>MMATQCHALQLLAHYNMEDLNRWSGAPNELRDVANYGVVPFNGKAIGTPVPSSAFSEQAKVDYPLSTCAYSQYAGPSSNGGAFLISDIPVDTSTSGKQSVTFWMYWEGDDAVAPLGWSDYKLVIKNNVLGFDANDGRLYGTSATGLAKGWHHVAAIFTNLDMSQNSLYIDGVSKTLTMSGTRKLNSIAKFDPDAIPTAAPPPGWFTDNPSGVLEVFPSTSYGIVSPTGRLLEIENNVGDYNLYTLINPKKGEELTLSLDYAARPGFTSGTDSAIDVLLDGVFIRTLNTQVAQFQNFVIPLGYGTGNPMRLEFRSVDRNSTGGLLTNIDALQNQAVPTESTFVIGGFGSQNSMRFRGRLDEVRVYKGAITASQVQADLNEVHACNRLSYLQIVHPGEGVACMPANIKINSCIGTDSQGQCMRAALGINGTLNASSLQGTIINSRSFAISLGWPSTDVDLSVPVVQTVKLSVSDLSAQPDRAQAFECLNTKDNSNSCDYISREAGFVFSTQPNGNSLDISNQLAGQESTQYYLRAIQTDNKSAACQAALKGSTTVQMGYQCINPTTCAPGAGDQMRITGRGQQIITANNHADTALNLRDVEMAFDDNGNAPFKLNYFDVGQTTLWVKKTVNAAQLSGNTTFVTKPYSLGVLDNSIKSATDGPNPAAGDANGPVFVQSGTSFKATVAAYAKNNALTQNFGREQTPESVTLQASVIAPAGGAPGVLKNASTQPGSFAGGKAELATLEWNEVGIIKLSPRLSDGDYLGAGDVTTTSSGNVGRFYPHHFGISAIKSQLACGSFNYFGQDGWLTAFKLFAQAKDGSVTKNYEGDYGNSFAKFNLADYSSYHFSLSPASYTLGVSKDMPTGQWVKGEATVTATHLVKRPADAVPEAPLTLMAKPLDDDGVSTSEAVAVSSPDAFRFGRLFITPAHGSELLALPIKIEAQYWRQIGLDAAYVRNNADSCTQIPLQSIVMKNYHGNLNACETHLSGNANVSQGVSRFKLTAPGIGSDGRPNTGSVDLEVNLGPALPSENTCIGATEQPAAGGALPWLGVDPVSRASFGIYKSPVIYLREEF</sequence>
<dbReference type="Proteomes" id="UP000311008">
    <property type="component" value="Chromosome"/>
</dbReference>
<keyword evidence="3" id="KW-1185">Reference proteome</keyword>